<keyword evidence="2" id="KW-1185">Reference proteome</keyword>
<accession>A0ACB9PZ16</accession>
<dbReference type="Proteomes" id="UP000828941">
    <property type="component" value="Chromosome 3"/>
</dbReference>
<gene>
    <name evidence="1" type="ORF">L6164_006181</name>
</gene>
<sequence>MDMPAFMEIVALSRIPLRRVHCGSDRGARTLLQISLHWARGQAQPEEDPKFYVVSSNSRLEHKLLGGIRFLDLSFVGDPVSWDILLRADSQRSSSSRASLGLISGTSYLLAPTLLGALLRRQIVLGSFLWYRKPRGLAI</sequence>
<name>A0ACB9PZ16_BAUVA</name>
<reference evidence="1 2" key="1">
    <citation type="journal article" date="2022" name="DNA Res.">
        <title>Chromosomal-level genome assembly of the orchid tree Bauhinia variegata (Leguminosae; Cercidoideae) supports the allotetraploid origin hypothesis of Bauhinia.</title>
        <authorList>
            <person name="Zhong Y."/>
            <person name="Chen Y."/>
            <person name="Zheng D."/>
            <person name="Pang J."/>
            <person name="Liu Y."/>
            <person name="Luo S."/>
            <person name="Meng S."/>
            <person name="Qian L."/>
            <person name="Wei D."/>
            <person name="Dai S."/>
            <person name="Zhou R."/>
        </authorList>
    </citation>
    <scope>NUCLEOTIDE SEQUENCE [LARGE SCALE GENOMIC DNA]</scope>
    <source>
        <strain evidence="1">BV-YZ2020</strain>
    </source>
</reference>
<organism evidence="1 2">
    <name type="scientific">Bauhinia variegata</name>
    <name type="common">Purple orchid tree</name>
    <name type="synonym">Phanera variegata</name>
    <dbReference type="NCBI Taxonomy" id="167791"/>
    <lineage>
        <taxon>Eukaryota</taxon>
        <taxon>Viridiplantae</taxon>
        <taxon>Streptophyta</taxon>
        <taxon>Embryophyta</taxon>
        <taxon>Tracheophyta</taxon>
        <taxon>Spermatophyta</taxon>
        <taxon>Magnoliopsida</taxon>
        <taxon>eudicotyledons</taxon>
        <taxon>Gunneridae</taxon>
        <taxon>Pentapetalae</taxon>
        <taxon>rosids</taxon>
        <taxon>fabids</taxon>
        <taxon>Fabales</taxon>
        <taxon>Fabaceae</taxon>
        <taxon>Cercidoideae</taxon>
        <taxon>Cercideae</taxon>
        <taxon>Bauhiniinae</taxon>
        <taxon>Bauhinia</taxon>
    </lineage>
</organism>
<dbReference type="EMBL" id="CM039428">
    <property type="protein sequence ID" value="KAI4351875.1"/>
    <property type="molecule type" value="Genomic_DNA"/>
</dbReference>
<evidence type="ECO:0000313" key="1">
    <source>
        <dbReference type="EMBL" id="KAI4351875.1"/>
    </source>
</evidence>
<protein>
    <submittedName>
        <fullName evidence="1">Uncharacterized protein</fullName>
    </submittedName>
</protein>
<proteinExistence type="predicted"/>
<evidence type="ECO:0000313" key="2">
    <source>
        <dbReference type="Proteomes" id="UP000828941"/>
    </source>
</evidence>
<comment type="caution">
    <text evidence="1">The sequence shown here is derived from an EMBL/GenBank/DDBJ whole genome shotgun (WGS) entry which is preliminary data.</text>
</comment>